<dbReference type="InterPro" id="IPR002110">
    <property type="entry name" value="Ankyrin_rpt"/>
</dbReference>
<evidence type="ECO:0000256" key="8">
    <source>
        <dbReference type="SAM" id="Phobius"/>
    </source>
</evidence>
<feature type="transmembrane region" description="Helical" evidence="8">
    <location>
        <begin position="562"/>
        <end position="586"/>
    </location>
</feature>
<keyword evidence="6 8" id="KW-0472">Membrane</keyword>
<comment type="caution">
    <text evidence="10">The sequence shown here is derived from an EMBL/GenBank/DDBJ whole genome shotgun (WGS) entry which is preliminary data.</text>
</comment>
<dbReference type="Gene3D" id="1.25.40.20">
    <property type="entry name" value="Ankyrin repeat-containing domain"/>
    <property type="match status" value="4"/>
</dbReference>
<dbReference type="PROSITE" id="PS50088">
    <property type="entry name" value="ANK_REPEAT"/>
    <property type="match status" value="1"/>
</dbReference>
<gene>
    <name evidence="10" type="ORF">SO802_005195</name>
</gene>
<dbReference type="SUPFAM" id="SSF48403">
    <property type="entry name" value="Ankyrin repeat"/>
    <property type="match status" value="1"/>
</dbReference>
<dbReference type="GO" id="GO:0005886">
    <property type="term" value="C:plasma membrane"/>
    <property type="evidence" value="ECO:0007669"/>
    <property type="project" value="TreeGrafter"/>
</dbReference>
<accession>A0AAW2DHI8</accession>
<evidence type="ECO:0000256" key="6">
    <source>
        <dbReference type="ARBA" id="ARBA00023136"/>
    </source>
</evidence>
<keyword evidence="4 8" id="KW-1133">Transmembrane helix</keyword>
<reference evidence="10 11" key="1">
    <citation type="submission" date="2024-01" db="EMBL/GenBank/DDBJ databases">
        <title>A telomere-to-telomere, gap-free genome of sweet tea (Lithocarpus litseifolius).</title>
        <authorList>
            <person name="Zhou J."/>
        </authorList>
    </citation>
    <scope>NUCLEOTIDE SEQUENCE [LARGE SCALE GENOMIC DNA]</scope>
    <source>
        <strain evidence="10">Zhou-2022a</strain>
        <tissue evidence="10">Leaf</tissue>
    </source>
</reference>
<feature type="domain" description="PGG" evidence="9">
    <location>
        <begin position="454"/>
        <end position="554"/>
    </location>
</feature>
<evidence type="ECO:0000313" key="10">
    <source>
        <dbReference type="EMBL" id="KAL0010087.1"/>
    </source>
</evidence>
<feature type="transmembrane region" description="Helical" evidence="8">
    <location>
        <begin position="533"/>
        <end position="556"/>
    </location>
</feature>
<evidence type="ECO:0000256" key="5">
    <source>
        <dbReference type="ARBA" id="ARBA00023043"/>
    </source>
</evidence>
<name>A0AAW2DHI8_9ROSI</name>
<feature type="transmembrane region" description="Helical" evidence="8">
    <location>
        <begin position="458"/>
        <end position="482"/>
    </location>
</feature>
<dbReference type="InterPro" id="IPR026961">
    <property type="entry name" value="PGG_dom"/>
</dbReference>
<dbReference type="Pfam" id="PF12796">
    <property type="entry name" value="Ank_2"/>
    <property type="match status" value="3"/>
</dbReference>
<dbReference type="Pfam" id="PF13857">
    <property type="entry name" value="Ank_5"/>
    <property type="match status" value="1"/>
</dbReference>
<evidence type="ECO:0000256" key="7">
    <source>
        <dbReference type="PROSITE-ProRule" id="PRU00023"/>
    </source>
</evidence>
<dbReference type="InterPro" id="IPR036770">
    <property type="entry name" value="Ankyrin_rpt-contain_sf"/>
</dbReference>
<evidence type="ECO:0000256" key="3">
    <source>
        <dbReference type="ARBA" id="ARBA00022737"/>
    </source>
</evidence>
<evidence type="ECO:0000256" key="1">
    <source>
        <dbReference type="ARBA" id="ARBA00004141"/>
    </source>
</evidence>
<dbReference type="AlphaFoldDB" id="A0AAW2DHI8"/>
<dbReference type="PROSITE" id="PS50297">
    <property type="entry name" value="ANK_REP_REGION"/>
    <property type="match status" value="1"/>
</dbReference>
<feature type="transmembrane region" description="Helical" evidence="8">
    <location>
        <begin position="595"/>
        <end position="614"/>
    </location>
</feature>
<dbReference type="Pfam" id="PF13962">
    <property type="entry name" value="PGG"/>
    <property type="match status" value="1"/>
</dbReference>
<dbReference type="SMART" id="SM00248">
    <property type="entry name" value="ANK"/>
    <property type="match status" value="8"/>
</dbReference>
<keyword evidence="11" id="KW-1185">Reference proteome</keyword>
<feature type="repeat" description="ANK" evidence="7">
    <location>
        <begin position="262"/>
        <end position="283"/>
    </location>
</feature>
<proteinExistence type="predicted"/>
<evidence type="ECO:0000256" key="4">
    <source>
        <dbReference type="ARBA" id="ARBA00022989"/>
    </source>
</evidence>
<evidence type="ECO:0000259" key="9">
    <source>
        <dbReference type="Pfam" id="PF13962"/>
    </source>
</evidence>
<dbReference type="EMBL" id="JAZDWU010000002">
    <property type="protein sequence ID" value="KAL0010087.1"/>
    <property type="molecule type" value="Genomic_DNA"/>
</dbReference>
<sequence>MDLEIPVENYVDQLQEIDIEKLEKLKETFQGMEDHGTHILMAVYLYEAIEKDDVGDLISRLVELSSSAIFHQVSASGDSLLHKAASFGSIKIAKLIIDHFPFLLTRRNVLGDTALHVAVKARKLDVATKNSKFIDVMEVLIDANVNDCEQLLEMMNNVGNTALHEAVIAQCSLEVVKYLFSRHKEASYYLNDGGESPLCLAIETENIEILELLLEAPYENGRLMERPRIESPVHAAIFMKRRDMLGKIFKKNEQLFHIRDEKGKTPLHYAASEGYIDGVRFLLTKFKQHAFERSKNGDFPIHAACKRGHTKVVKEFLQQQWLYPTELLNKKSQNILHVAAENGKNNVVKAILSDSKLKELINAVDKNGNTALHLASQNLHSRVICSLTWDKRVDLKRRNKEGLTAIDIASSIRNHLKATQNLTLWVLSSAGTPYSEKGRKIRLQRERKPPKLEQIQHLINVILVIAVLVATVTFSAALAVPGGFNHSDAGHRKAYWVFIICDSIAMYVSMTGVFVLIWALVASDWVKFAINNALYLLVVAIFAMSMAFIAIVYIALCDIPWIAYLVMVGGIYYLLIVSVIFTTLFFPKIRIPNRMLHFISSYSVPIMLLCVQIWERVPSMFH</sequence>
<comment type="subcellular location">
    <subcellularLocation>
        <location evidence="1">Membrane</location>
        <topology evidence="1">Multi-pass membrane protein</topology>
    </subcellularLocation>
</comment>
<keyword evidence="5 7" id="KW-0040">ANK repeat</keyword>
<protein>
    <recommendedName>
        <fullName evidence="9">PGG domain-containing protein</fullName>
    </recommendedName>
</protein>
<dbReference type="Proteomes" id="UP001459277">
    <property type="component" value="Unassembled WGS sequence"/>
</dbReference>
<keyword evidence="3" id="KW-0677">Repeat</keyword>
<dbReference type="PANTHER" id="PTHR24186:SF46">
    <property type="entry name" value="PROTEIN ACCELERATED CELL DEATH 6-LIKE"/>
    <property type="match status" value="1"/>
</dbReference>
<evidence type="ECO:0000256" key="2">
    <source>
        <dbReference type="ARBA" id="ARBA00022692"/>
    </source>
</evidence>
<feature type="transmembrane region" description="Helical" evidence="8">
    <location>
        <begin position="494"/>
        <end position="521"/>
    </location>
</feature>
<keyword evidence="2 8" id="KW-0812">Transmembrane</keyword>
<dbReference type="PANTHER" id="PTHR24186">
    <property type="entry name" value="PROTEIN PHOSPHATASE 1 REGULATORY SUBUNIT"/>
    <property type="match status" value="1"/>
</dbReference>
<evidence type="ECO:0000313" key="11">
    <source>
        <dbReference type="Proteomes" id="UP001459277"/>
    </source>
</evidence>
<organism evidence="10 11">
    <name type="scientific">Lithocarpus litseifolius</name>
    <dbReference type="NCBI Taxonomy" id="425828"/>
    <lineage>
        <taxon>Eukaryota</taxon>
        <taxon>Viridiplantae</taxon>
        <taxon>Streptophyta</taxon>
        <taxon>Embryophyta</taxon>
        <taxon>Tracheophyta</taxon>
        <taxon>Spermatophyta</taxon>
        <taxon>Magnoliopsida</taxon>
        <taxon>eudicotyledons</taxon>
        <taxon>Gunneridae</taxon>
        <taxon>Pentapetalae</taxon>
        <taxon>rosids</taxon>
        <taxon>fabids</taxon>
        <taxon>Fagales</taxon>
        <taxon>Fagaceae</taxon>
        <taxon>Lithocarpus</taxon>
    </lineage>
</organism>